<dbReference type="CDD" id="cd16913">
    <property type="entry name" value="YkuD_like"/>
    <property type="match status" value="1"/>
</dbReference>
<dbReference type="Pfam" id="PF01476">
    <property type="entry name" value="LysM"/>
    <property type="match status" value="1"/>
</dbReference>
<evidence type="ECO:0000313" key="12">
    <source>
        <dbReference type="Proteomes" id="UP000594468"/>
    </source>
</evidence>
<evidence type="ECO:0000256" key="3">
    <source>
        <dbReference type="ARBA" id="ARBA00022960"/>
    </source>
</evidence>
<evidence type="ECO:0000256" key="1">
    <source>
        <dbReference type="ARBA" id="ARBA00004752"/>
    </source>
</evidence>
<keyword evidence="5 6" id="KW-0961">Cell wall biogenesis/degradation</keyword>
<sequence length="588" mass="64971">MDNYSSSQRKRVSRARQRQEKRRTRREARHDAMATLQEESVSRIRQTPLNDLNLQPVSRNLGQAVTYARDTVWHLINRSPLLKLIPLVIIAILGIVWLVSQFSGQIPPNVWAMGVPLGGRSLEEAQAALLEKWANEEINIRLDGETFARVAPSELGLQLDAEAIVAEAQEQGIAGIPFGVSIEPVVSINAGTTQAYLLNQIDAVYIPPYDAGFAWENDRLISMSGTPSRELDVSATLDLIQFDPLAIYEKGQLDLQTNQTAPSSFDATPYVDAAYRLINNGLILTGYDPFIDEYKQWGTNKNYLTQMLAVGPAGLALREDRFQDLINVVNGELAQSEQPRYLEFDEAQLAVEEAITSGESEANVRIRYLPHEYVVESGDRGYSIARKNGMPFTLIEQANTDIDLDVLSVGDVITIPSRDAVVPFEPILGKRIVVDLDRKWLVGFENGEIAFDWQISTGMPQAPTSPGIFQILSKTEEAVGSSSDLCNSNGVCGQWRMEYFMGIYDVAENLTNGFHGIVHLANGGLLGDGAVGAQNTYGCVMSTQANSEFLYQWANEGTVVEIISSEFAPQSDLGRQAMSYMDTLFQST</sequence>
<evidence type="ECO:0000256" key="8">
    <source>
        <dbReference type="SAM" id="Phobius"/>
    </source>
</evidence>
<evidence type="ECO:0000313" key="11">
    <source>
        <dbReference type="EMBL" id="QPC84861.1"/>
    </source>
</evidence>
<dbReference type="GO" id="GO:0018104">
    <property type="term" value="P:peptidoglycan-protein cross-linking"/>
    <property type="evidence" value="ECO:0007669"/>
    <property type="project" value="TreeGrafter"/>
</dbReference>
<evidence type="ECO:0000256" key="6">
    <source>
        <dbReference type="PROSITE-ProRule" id="PRU01373"/>
    </source>
</evidence>
<evidence type="ECO:0000259" key="9">
    <source>
        <dbReference type="PROSITE" id="PS51782"/>
    </source>
</evidence>
<accession>A0A7S8EDB8</accession>
<dbReference type="InterPro" id="IPR005490">
    <property type="entry name" value="LD_TPept_cat_dom"/>
</dbReference>
<dbReference type="GO" id="GO:0008360">
    <property type="term" value="P:regulation of cell shape"/>
    <property type="evidence" value="ECO:0007669"/>
    <property type="project" value="UniProtKB-UniRule"/>
</dbReference>
<dbReference type="SUPFAM" id="SSF141523">
    <property type="entry name" value="L,D-transpeptidase catalytic domain-like"/>
    <property type="match status" value="1"/>
</dbReference>
<evidence type="ECO:0000259" key="10">
    <source>
        <dbReference type="PROSITE" id="PS52029"/>
    </source>
</evidence>
<dbReference type="PANTHER" id="PTHR30582">
    <property type="entry name" value="L,D-TRANSPEPTIDASE"/>
    <property type="match status" value="1"/>
</dbReference>
<evidence type="ECO:0000256" key="7">
    <source>
        <dbReference type="SAM" id="MobiDB-lite"/>
    </source>
</evidence>
<feature type="transmembrane region" description="Helical" evidence="8">
    <location>
        <begin position="81"/>
        <end position="99"/>
    </location>
</feature>
<dbReference type="InterPro" id="IPR018392">
    <property type="entry name" value="LysM"/>
</dbReference>
<gene>
    <name evidence="11" type="ORF">G4Y79_10970</name>
</gene>
<dbReference type="InterPro" id="IPR050979">
    <property type="entry name" value="LD-transpeptidase"/>
</dbReference>
<dbReference type="KEGG" id="pmet:G4Y79_10970"/>
<keyword evidence="8" id="KW-1133">Transmembrane helix</keyword>
<keyword evidence="12" id="KW-1185">Reference proteome</keyword>
<dbReference type="PROSITE" id="PS52029">
    <property type="entry name" value="LD_TPASE"/>
    <property type="match status" value="1"/>
</dbReference>
<evidence type="ECO:0000256" key="2">
    <source>
        <dbReference type="ARBA" id="ARBA00022679"/>
    </source>
</evidence>
<dbReference type="AlphaFoldDB" id="A0A7S8EDB8"/>
<dbReference type="EMBL" id="CP062983">
    <property type="protein sequence ID" value="QPC84861.1"/>
    <property type="molecule type" value="Genomic_DNA"/>
</dbReference>
<dbReference type="GO" id="GO:0016740">
    <property type="term" value="F:transferase activity"/>
    <property type="evidence" value="ECO:0007669"/>
    <property type="project" value="UniProtKB-KW"/>
</dbReference>
<feature type="domain" description="LysM" evidence="9">
    <location>
        <begin position="371"/>
        <end position="415"/>
    </location>
</feature>
<dbReference type="Gene3D" id="3.10.350.10">
    <property type="entry name" value="LysM domain"/>
    <property type="match status" value="1"/>
</dbReference>
<dbReference type="GO" id="GO:0005576">
    <property type="term" value="C:extracellular region"/>
    <property type="evidence" value="ECO:0007669"/>
    <property type="project" value="TreeGrafter"/>
</dbReference>
<keyword evidence="8" id="KW-0472">Membrane</keyword>
<proteinExistence type="predicted"/>
<feature type="domain" description="L,D-TPase catalytic" evidence="10">
    <location>
        <begin position="430"/>
        <end position="563"/>
    </location>
</feature>
<organism evidence="11 12">
    <name type="scientific">Phototrophicus methaneseepsis</name>
    <dbReference type="NCBI Taxonomy" id="2710758"/>
    <lineage>
        <taxon>Bacteria</taxon>
        <taxon>Bacillati</taxon>
        <taxon>Chloroflexota</taxon>
        <taxon>Candidatus Thermofontia</taxon>
        <taxon>Phototrophicales</taxon>
        <taxon>Phototrophicaceae</taxon>
        <taxon>Phototrophicus</taxon>
    </lineage>
</organism>
<dbReference type="InterPro" id="IPR038063">
    <property type="entry name" value="Transpep_catalytic_dom"/>
</dbReference>
<dbReference type="GO" id="GO:0071972">
    <property type="term" value="F:peptidoglycan L,D-transpeptidase activity"/>
    <property type="evidence" value="ECO:0007669"/>
    <property type="project" value="TreeGrafter"/>
</dbReference>
<dbReference type="GO" id="GO:0071555">
    <property type="term" value="P:cell wall organization"/>
    <property type="evidence" value="ECO:0007669"/>
    <property type="project" value="UniProtKB-UniRule"/>
</dbReference>
<name>A0A7S8EDB8_9CHLR</name>
<dbReference type="Pfam" id="PF03734">
    <property type="entry name" value="YkuD"/>
    <property type="match status" value="1"/>
</dbReference>
<feature type="compositionally biased region" description="Basic residues" evidence="7">
    <location>
        <begin position="8"/>
        <end position="27"/>
    </location>
</feature>
<keyword evidence="8" id="KW-0812">Transmembrane</keyword>
<dbReference type="Gene3D" id="2.40.440.10">
    <property type="entry name" value="L,D-transpeptidase catalytic domain-like"/>
    <property type="match status" value="1"/>
</dbReference>
<dbReference type="SUPFAM" id="SSF54106">
    <property type="entry name" value="LysM domain"/>
    <property type="match status" value="1"/>
</dbReference>
<keyword evidence="3 6" id="KW-0133">Cell shape</keyword>
<dbReference type="Proteomes" id="UP000594468">
    <property type="component" value="Chromosome"/>
</dbReference>
<feature type="active site" description="Nucleophile" evidence="6">
    <location>
        <position position="539"/>
    </location>
</feature>
<dbReference type="PANTHER" id="PTHR30582:SF2">
    <property type="entry name" value="L,D-TRANSPEPTIDASE YCIB-RELATED"/>
    <property type="match status" value="1"/>
</dbReference>
<evidence type="ECO:0000256" key="5">
    <source>
        <dbReference type="ARBA" id="ARBA00023316"/>
    </source>
</evidence>
<dbReference type="UniPathway" id="UPA00219"/>
<keyword evidence="2" id="KW-0808">Transferase</keyword>
<feature type="active site" description="Proton donor/acceptor" evidence="6">
    <location>
        <position position="519"/>
    </location>
</feature>
<protein>
    <submittedName>
        <fullName evidence="11">L,D-transpeptidase family protein</fullName>
    </submittedName>
</protein>
<dbReference type="SMART" id="SM00257">
    <property type="entry name" value="LysM"/>
    <property type="match status" value="1"/>
</dbReference>
<reference evidence="11 12" key="1">
    <citation type="submission" date="2020-02" db="EMBL/GenBank/DDBJ databases">
        <authorList>
            <person name="Zheng R.K."/>
            <person name="Sun C.M."/>
        </authorList>
    </citation>
    <scope>NUCLEOTIDE SEQUENCE [LARGE SCALE GENOMIC DNA]</scope>
    <source>
        <strain evidence="12">rifampicinis</strain>
    </source>
</reference>
<keyword evidence="4 6" id="KW-0573">Peptidoglycan synthesis</keyword>
<comment type="pathway">
    <text evidence="1 6">Cell wall biogenesis; peptidoglycan biosynthesis.</text>
</comment>
<feature type="region of interest" description="Disordered" evidence="7">
    <location>
        <begin position="1"/>
        <end position="37"/>
    </location>
</feature>
<dbReference type="RefSeq" id="WP_195172924.1">
    <property type="nucleotide sequence ID" value="NZ_CP062983.1"/>
</dbReference>
<evidence type="ECO:0000256" key="4">
    <source>
        <dbReference type="ARBA" id="ARBA00022984"/>
    </source>
</evidence>
<dbReference type="PROSITE" id="PS51782">
    <property type="entry name" value="LYSM"/>
    <property type="match status" value="1"/>
</dbReference>
<dbReference type="InterPro" id="IPR036779">
    <property type="entry name" value="LysM_dom_sf"/>
</dbReference>